<reference evidence="1 2" key="1">
    <citation type="journal article" date="2016" name="Nat. Commun.">
        <title>Thousands of microbial genomes shed light on interconnected biogeochemical processes in an aquifer system.</title>
        <authorList>
            <person name="Anantharaman K."/>
            <person name="Brown C.T."/>
            <person name="Hug L.A."/>
            <person name="Sharon I."/>
            <person name="Castelle C.J."/>
            <person name="Probst A.J."/>
            <person name="Thomas B.C."/>
            <person name="Singh A."/>
            <person name="Wilkins M.J."/>
            <person name="Karaoz U."/>
            <person name="Brodie E.L."/>
            <person name="Williams K.H."/>
            <person name="Hubbard S.S."/>
            <person name="Banfield J.F."/>
        </authorList>
    </citation>
    <scope>NUCLEOTIDE SEQUENCE [LARGE SCALE GENOMIC DNA]</scope>
</reference>
<evidence type="ECO:0008006" key="3">
    <source>
        <dbReference type="Google" id="ProtNLM"/>
    </source>
</evidence>
<proteinExistence type="predicted"/>
<evidence type="ECO:0000313" key="2">
    <source>
        <dbReference type="Proteomes" id="UP000176377"/>
    </source>
</evidence>
<dbReference type="EMBL" id="MFLA01000032">
    <property type="protein sequence ID" value="OGG58558.1"/>
    <property type="molecule type" value="Genomic_DNA"/>
</dbReference>
<dbReference type="Proteomes" id="UP000176377">
    <property type="component" value="Unassembled WGS sequence"/>
</dbReference>
<comment type="caution">
    <text evidence="1">The sequence shown here is derived from an EMBL/GenBank/DDBJ whole genome shotgun (WGS) entry which is preliminary data.</text>
</comment>
<evidence type="ECO:0000313" key="1">
    <source>
        <dbReference type="EMBL" id="OGG58558.1"/>
    </source>
</evidence>
<protein>
    <recommendedName>
        <fullName evidence="3">DNA polymerase III delta N-terminal domain-containing protein</fullName>
    </recommendedName>
</protein>
<accession>A0A1F6DAU3</accession>
<dbReference type="AlphaFoldDB" id="A0A1F6DAU3"/>
<sequence>MMYLYLGTDREKARAKMNADIAKAAGKDAHVLRITDAHTIEDLRAALQGGGMFGGKRILVLEGVCLNDEMREVLLDALPSLSDSADETFIYEEKPLADLRKKLEKYAERTEKFDAPKKERDNGIFAIANALRSADKKALWVSYMKEIAKGSAPEAIHGVLFWGAKDALMKAGSGNGREKKLVAQLAALPHEARRRGEDLEYALERFVLSTK</sequence>
<name>A0A1F6DAU3_9BACT</name>
<gene>
    <name evidence="1" type="ORF">A2765_02420</name>
</gene>
<organism evidence="1 2">
    <name type="scientific">Candidatus Kaiserbacteria bacterium RIFCSPHIGHO2_01_FULL_56_24</name>
    <dbReference type="NCBI Taxonomy" id="1798487"/>
    <lineage>
        <taxon>Bacteria</taxon>
        <taxon>Candidatus Kaiseribacteriota</taxon>
    </lineage>
</organism>